<gene>
    <name evidence="2" type="ORF">A0H81_01482</name>
</gene>
<evidence type="ECO:0000313" key="2">
    <source>
        <dbReference type="EMBL" id="OBZ78961.1"/>
    </source>
</evidence>
<feature type="region of interest" description="Disordered" evidence="1">
    <location>
        <begin position="175"/>
        <end position="250"/>
    </location>
</feature>
<dbReference type="OrthoDB" id="5396103at2759"/>
<dbReference type="AlphaFoldDB" id="A0A1C7MPZ3"/>
<dbReference type="Proteomes" id="UP000092993">
    <property type="component" value="Unassembled WGS sequence"/>
</dbReference>
<reference evidence="2 3" key="1">
    <citation type="submission" date="2016-03" db="EMBL/GenBank/DDBJ databases">
        <title>Whole genome sequencing of Grifola frondosa 9006-11.</title>
        <authorList>
            <person name="Min B."/>
            <person name="Park H."/>
            <person name="Kim J.-G."/>
            <person name="Cho H."/>
            <person name="Oh Y.-L."/>
            <person name="Kong W.-S."/>
            <person name="Choi I.-G."/>
        </authorList>
    </citation>
    <scope>NUCLEOTIDE SEQUENCE [LARGE SCALE GENOMIC DNA]</scope>
    <source>
        <strain evidence="2 3">9006-11</strain>
    </source>
</reference>
<comment type="caution">
    <text evidence="2">The sequence shown here is derived from an EMBL/GenBank/DDBJ whole genome shotgun (WGS) entry which is preliminary data.</text>
</comment>
<evidence type="ECO:0000313" key="3">
    <source>
        <dbReference type="Proteomes" id="UP000092993"/>
    </source>
</evidence>
<dbReference type="STRING" id="5627.A0A1C7MPZ3"/>
<feature type="compositionally biased region" description="Acidic residues" evidence="1">
    <location>
        <begin position="112"/>
        <end position="121"/>
    </location>
</feature>
<feature type="compositionally biased region" description="Basic and acidic residues" evidence="1">
    <location>
        <begin position="91"/>
        <end position="111"/>
    </location>
</feature>
<sequence>MPRPYCLARVPMMGYQHEEPPAHPAPLPPIAGSSSSSSMSMDDTPVKMPRILTLVAESHLQDDEVKSEAQFQRMVASFSESPTRPRTPRAPSDRGRHPEETGGDESQREDTPSDDDDLDLDDAVPFAYVDPLYKPITPAQSVNGDEMSMMESPGMAMDVDLPSSMMSSPIVSSWRYTPPPTSSAVRNNKRKFDDRYDPYPNASKRRAVSLLIDTSRPSRKSRPSTIRLAHLKRHPSAHDAYSYPDREQWC</sequence>
<proteinExistence type="predicted"/>
<feature type="region of interest" description="Disordered" evidence="1">
    <location>
        <begin position="16"/>
        <end position="45"/>
    </location>
</feature>
<protein>
    <submittedName>
        <fullName evidence="2">Uncharacterized protein</fullName>
    </submittedName>
</protein>
<evidence type="ECO:0000256" key="1">
    <source>
        <dbReference type="SAM" id="MobiDB-lite"/>
    </source>
</evidence>
<dbReference type="EMBL" id="LUGG01000001">
    <property type="protein sequence ID" value="OBZ78961.1"/>
    <property type="molecule type" value="Genomic_DNA"/>
</dbReference>
<feature type="region of interest" description="Disordered" evidence="1">
    <location>
        <begin position="62"/>
        <end position="121"/>
    </location>
</feature>
<organism evidence="2 3">
    <name type="scientific">Grifola frondosa</name>
    <name type="common">Maitake</name>
    <name type="synonym">Polyporus frondosus</name>
    <dbReference type="NCBI Taxonomy" id="5627"/>
    <lineage>
        <taxon>Eukaryota</taxon>
        <taxon>Fungi</taxon>
        <taxon>Dikarya</taxon>
        <taxon>Basidiomycota</taxon>
        <taxon>Agaricomycotina</taxon>
        <taxon>Agaricomycetes</taxon>
        <taxon>Polyporales</taxon>
        <taxon>Grifolaceae</taxon>
        <taxon>Grifola</taxon>
    </lineage>
</organism>
<name>A0A1C7MPZ3_GRIFR</name>
<keyword evidence="3" id="KW-1185">Reference proteome</keyword>
<accession>A0A1C7MPZ3</accession>